<feature type="domain" description="NAD/GMP synthase" evidence="3">
    <location>
        <begin position="50"/>
        <end position="140"/>
    </location>
</feature>
<gene>
    <name evidence="4" type="ORF">Spb1_29600</name>
</gene>
<dbReference type="InterPro" id="IPR014729">
    <property type="entry name" value="Rossmann-like_a/b/a_fold"/>
</dbReference>
<dbReference type="InterPro" id="IPR052188">
    <property type="entry name" value="Ni-pincer_cofactor_biosynth"/>
</dbReference>
<dbReference type="InterPro" id="IPR005232">
    <property type="entry name" value="LarE"/>
</dbReference>
<sequence length="307" mass="34142">MNPQPPPQTSINAMNRPQLEENDPSKSRGATRSLTEKQLDQLVEWFRPWPSVIVAYSGGVDSALVSWGAFQALGSSALAVTALSPSVSENDRELSAAVAREIGIQHQTIHTQEIELAEYRANSPTRCYFCKSTLYSTIRSKYPASEFPLIVNGTNLDDLGDHRPGLAAAKEFQIRSPLVELGYNKQIVRSLAHLAGLTVHDRPASPCLASRIAYGVEVTSDRLLRVERAEKYLRALGFQEFRVRIEHGELARIELHPEDLTQLVRSPMREACVRVLRELGFRQICLDLAGFRSGSHNELIQLNAASK</sequence>
<feature type="active site" description="Nucleophile and sulfur donor" evidence="1">
    <location>
        <position position="207"/>
    </location>
</feature>
<dbReference type="Pfam" id="PF02540">
    <property type="entry name" value="NAD_synthase"/>
    <property type="match status" value="1"/>
</dbReference>
<dbReference type="CDD" id="cd01990">
    <property type="entry name" value="LarE-like"/>
    <property type="match status" value="1"/>
</dbReference>
<keyword evidence="5" id="KW-1185">Reference proteome</keyword>
<dbReference type="KEGG" id="peh:Spb1_29600"/>
<dbReference type="InterPro" id="IPR022310">
    <property type="entry name" value="NAD/GMP_synthase"/>
</dbReference>
<evidence type="ECO:0000259" key="3">
    <source>
        <dbReference type="Pfam" id="PF02540"/>
    </source>
</evidence>
<protein>
    <submittedName>
        <fullName evidence="4">NAD synthase</fullName>
    </submittedName>
</protein>
<reference evidence="4 5" key="1">
    <citation type="submission" date="2019-02" db="EMBL/GenBank/DDBJ databases">
        <title>Deep-cultivation of Planctomycetes and their phenomic and genomic characterization uncovers novel biology.</title>
        <authorList>
            <person name="Wiegand S."/>
            <person name="Jogler M."/>
            <person name="Boedeker C."/>
            <person name="Pinto D."/>
            <person name="Vollmers J."/>
            <person name="Rivas-Marin E."/>
            <person name="Kohn T."/>
            <person name="Peeters S.H."/>
            <person name="Heuer A."/>
            <person name="Rast P."/>
            <person name="Oberbeckmann S."/>
            <person name="Bunk B."/>
            <person name="Jeske O."/>
            <person name="Meyerdierks A."/>
            <person name="Storesund J.E."/>
            <person name="Kallscheuer N."/>
            <person name="Luecker S."/>
            <person name="Lage O.M."/>
            <person name="Pohl T."/>
            <person name="Merkel B.J."/>
            <person name="Hornburger P."/>
            <person name="Mueller R.-W."/>
            <person name="Bruemmer F."/>
            <person name="Labrenz M."/>
            <person name="Spormann A.M."/>
            <person name="Op den Camp H."/>
            <person name="Overmann J."/>
            <person name="Amann R."/>
            <person name="Jetten M.S.M."/>
            <person name="Mascher T."/>
            <person name="Medema M.H."/>
            <person name="Devos D.P."/>
            <person name="Kaster A.-K."/>
            <person name="Ovreas L."/>
            <person name="Rohde M."/>
            <person name="Galperin M.Y."/>
            <person name="Jogler C."/>
        </authorList>
    </citation>
    <scope>NUCLEOTIDE SEQUENCE [LARGE SCALE GENOMIC DNA]</scope>
    <source>
        <strain evidence="4 5">Spb1</strain>
    </source>
</reference>
<dbReference type="OrthoDB" id="9776919at2"/>
<dbReference type="PIRSF" id="PIRSF006661">
    <property type="entry name" value="PP-lp_UCP006661"/>
    <property type="match status" value="1"/>
</dbReference>
<evidence type="ECO:0000313" key="5">
    <source>
        <dbReference type="Proteomes" id="UP000315349"/>
    </source>
</evidence>
<name>A0A518GR04_9PLAN</name>
<evidence type="ECO:0000256" key="2">
    <source>
        <dbReference type="SAM" id="MobiDB-lite"/>
    </source>
</evidence>
<dbReference type="EMBL" id="CP036299">
    <property type="protein sequence ID" value="QDV31023.1"/>
    <property type="molecule type" value="Genomic_DNA"/>
</dbReference>
<dbReference type="PANTHER" id="PTHR43169:SF2">
    <property type="entry name" value="NAD_GMP SYNTHASE DOMAIN-CONTAINING PROTEIN"/>
    <property type="match status" value="1"/>
</dbReference>
<dbReference type="PANTHER" id="PTHR43169">
    <property type="entry name" value="EXSB FAMILY PROTEIN"/>
    <property type="match status" value="1"/>
</dbReference>
<feature type="region of interest" description="Disordered" evidence="2">
    <location>
        <begin position="1"/>
        <end position="33"/>
    </location>
</feature>
<proteinExistence type="predicted"/>
<dbReference type="SUPFAM" id="SSF52402">
    <property type="entry name" value="Adenine nucleotide alpha hydrolases-like"/>
    <property type="match status" value="1"/>
</dbReference>
<dbReference type="Gene3D" id="3.40.50.620">
    <property type="entry name" value="HUPs"/>
    <property type="match status" value="1"/>
</dbReference>
<evidence type="ECO:0000313" key="4">
    <source>
        <dbReference type="EMBL" id="QDV31023.1"/>
    </source>
</evidence>
<dbReference type="RefSeq" id="WP_145301285.1">
    <property type="nucleotide sequence ID" value="NZ_CP036299.1"/>
</dbReference>
<organism evidence="4 5">
    <name type="scientific">Planctopirus ephydatiae</name>
    <dbReference type="NCBI Taxonomy" id="2528019"/>
    <lineage>
        <taxon>Bacteria</taxon>
        <taxon>Pseudomonadati</taxon>
        <taxon>Planctomycetota</taxon>
        <taxon>Planctomycetia</taxon>
        <taxon>Planctomycetales</taxon>
        <taxon>Planctomycetaceae</taxon>
        <taxon>Planctopirus</taxon>
    </lineage>
</organism>
<accession>A0A518GR04</accession>
<dbReference type="GO" id="GO:0016783">
    <property type="term" value="F:sulfurtransferase activity"/>
    <property type="evidence" value="ECO:0007669"/>
    <property type="project" value="InterPro"/>
</dbReference>
<dbReference type="Proteomes" id="UP000315349">
    <property type="component" value="Chromosome"/>
</dbReference>
<dbReference type="GO" id="GO:0006163">
    <property type="term" value="P:purine nucleotide metabolic process"/>
    <property type="evidence" value="ECO:0007669"/>
    <property type="project" value="UniProtKB-ARBA"/>
</dbReference>
<dbReference type="NCBIfam" id="TIGR00268">
    <property type="entry name" value="ATP-dependent sacrificial sulfur transferase LarE"/>
    <property type="match status" value="1"/>
</dbReference>
<evidence type="ECO:0000256" key="1">
    <source>
        <dbReference type="PIRSR" id="PIRSR006661-1"/>
    </source>
</evidence>
<dbReference type="AlphaFoldDB" id="A0A518GR04"/>